<feature type="region of interest" description="Disordered" evidence="1">
    <location>
        <begin position="166"/>
        <end position="189"/>
    </location>
</feature>
<dbReference type="AlphaFoldDB" id="A0AAV7NY53"/>
<reference evidence="2" key="1">
    <citation type="journal article" date="2022" name="bioRxiv">
        <title>Sequencing and chromosome-scale assembly of the giantPleurodeles waltlgenome.</title>
        <authorList>
            <person name="Brown T."/>
            <person name="Elewa A."/>
            <person name="Iarovenko S."/>
            <person name="Subramanian E."/>
            <person name="Araus A.J."/>
            <person name="Petzold A."/>
            <person name="Susuki M."/>
            <person name="Suzuki K.-i.T."/>
            <person name="Hayashi T."/>
            <person name="Toyoda A."/>
            <person name="Oliveira C."/>
            <person name="Osipova E."/>
            <person name="Leigh N.D."/>
            <person name="Simon A."/>
            <person name="Yun M.H."/>
        </authorList>
    </citation>
    <scope>NUCLEOTIDE SEQUENCE</scope>
    <source>
        <strain evidence="2">20211129_DDA</strain>
        <tissue evidence="2">Liver</tissue>
    </source>
</reference>
<protein>
    <submittedName>
        <fullName evidence="2">Uncharacterized protein</fullName>
    </submittedName>
</protein>
<feature type="region of interest" description="Disordered" evidence="1">
    <location>
        <begin position="1"/>
        <end position="100"/>
    </location>
</feature>
<evidence type="ECO:0000313" key="3">
    <source>
        <dbReference type="Proteomes" id="UP001066276"/>
    </source>
</evidence>
<dbReference type="Proteomes" id="UP001066276">
    <property type="component" value="Chromosome 8"/>
</dbReference>
<evidence type="ECO:0000256" key="1">
    <source>
        <dbReference type="SAM" id="MobiDB-lite"/>
    </source>
</evidence>
<evidence type="ECO:0000313" key="2">
    <source>
        <dbReference type="EMBL" id="KAJ1120326.1"/>
    </source>
</evidence>
<comment type="caution">
    <text evidence="2">The sequence shown here is derived from an EMBL/GenBank/DDBJ whole genome shotgun (WGS) entry which is preliminary data.</text>
</comment>
<feature type="compositionally biased region" description="Basic and acidic residues" evidence="1">
    <location>
        <begin position="1"/>
        <end position="19"/>
    </location>
</feature>
<gene>
    <name evidence="2" type="ORF">NDU88_008499</name>
</gene>
<feature type="compositionally biased region" description="Basic and acidic residues" evidence="1">
    <location>
        <begin position="175"/>
        <end position="189"/>
    </location>
</feature>
<sequence>MYVENDKESTAENNNKDFTSEVEESDISDGNQSDVSDSLLDKVPVVDKKQIRFLNQGRTDQRKEAFPQRGRGRGLSKDDEGKVEEEKKTPRAGDSDVETHKIQLEKTQLQKVLKDVERKKFAESYLDQKTVMDLTNQFEDMENYADSARVLSMNKVNHRKVRECAVQQKTGAADDQSKRQSKPEAEWQY</sequence>
<keyword evidence="3" id="KW-1185">Reference proteome</keyword>
<name>A0AAV7NY53_PLEWA</name>
<organism evidence="2 3">
    <name type="scientific">Pleurodeles waltl</name>
    <name type="common">Iberian ribbed newt</name>
    <dbReference type="NCBI Taxonomy" id="8319"/>
    <lineage>
        <taxon>Eukaryota</taxon>
        <taxon>Metazoa</taxon>
        <taxon>Chordata</taxon>
        <taxon>Craniata</taxon>
        <taxon>Vertebrata</taxon>
        <taxon>Euteleostomi</taxon>
        <taxon>Amphibia</taxon>
        <taxon>Batrachia</taxon>
        <taxon>Caudata</taxon>
        <taxon>Salamandroidea</taxon>
        <taxon>Salamandridae</taxon>
        <taxon>Pleurodelinae</taxon>
        <taxon>Pleurodeles</taxon>
    </lineage>
</organism>
<proteinExistence type="predicted"/>
<dbReference type="EMBL" id="JANPWB010000012">
    <property type="protein sequence ID" value="KAJ1120326.1"/>
    <property type="molecule type" value="Genomic_DNA"/>
</dbReference>
<accession>A0AAV7NY53</accession>
<feature type="compositionally biased region" description="Basic and acidic residues" evidence="1">
    <location>
        <begin position="75"/>
        <end position="100"/>
    </location>
</feature>